<name>A0AAD5WFX6_PARTN</name>
<evidence type="ECO:0000313" key="1">
    <source>
        <dbReference type="EMBL" id="KAJ1368631.1"/>
    </source>
</evidence>
<organism evidence="1 2">
    <name type="scientific">Parelaphostrongylus tenuis</name>
    <name type="common">Meningeal worm</name>
    <dbReference type="NCBI Taxonomy" id="148309"/>
    <lineage>
        <taxon>Eukaryota</taxon>
        <taxon>Metazoa</taxon>
        <taxon>Ecdysozoa</taxon>
        <taxon>Nematoda</taxon>
        <taxon>Chromadorea</taxon>
        <taxon>Rhabditida</taxon>
        <taxon>Rhabditina</taxon>
        <taxon>Rhabditomorpha</taxon>
        <taxon>Strongyloidea</taxon>
        <taxon>Metastrongylidae</taxon>
        <taxon>Parelaphostrongylus</taxon>
    </lineage>
</organism>
<proteinExistence type="predicted"/>
<feature type="non-terminal residue" evidence="1">
    <location>
        <position position="52"/>
    </location>
</feature>
<reference evidence="1" key="1">
    <citation type="submission" date="2021-06" db="EMBL/GenBank/DDBJ databases">
        <title>Parelaphostrongylus tenuis whole genome reference sequence.</title>
        <authorList>
            <person name="Garwood T.J."/>
            <person name="Larsen P.A."/>
            <person name="Fountain-Jones N.M."/>
            <person name="Garbe J.R."/>
            <person name="Macchietto M.G."/>
            <person name="Kania S.A."/>
            <person name="Gerhold R.W."/>
            <person name="Richards J.E."/>
            <person name="Wolf T.M."/>
        </authorList>
    </citation>
    <scope>NUCLEOTIDE SEQUENCE</scope>
    <source>
        <strain evidence="1">MNPRO001-30</strain>
        <tissue evidence="1">Meninges</tissue>
    </source>
</reference>
<protein>
    <submittedName>
        <fullName evidence="1">Uncharacterized protein</fullName>
    </submittedName>
</protein>
<comment type="caution">
    <text evidence="1">The sequence shown here is derived from an EMBL/GenBank/DDBJ whole genome shotgun (WGS) entry which is preliminary data.</text>
</comment>
<evidence type="ECO:0000313" key="2">
    <source>
        <dbReference type="Proteomes" id="UP001196413"/>
    </source>
</evidence>
<sequence>PLRETFVGVGQADRMDGCWNGGRRDTCGTTWSNSLEEFAEAILGYGHGDDYD</sequence>
<accession>A0AAD5WFX6</accession>
<dbReference type="Proteomes" id="UP001196413">
    <property type="component" value="Unassembled WGS sequence"/>
</dbReference>
<gene>
    <name evidence="1" type="ORF">KIN20_029843</name>
</gene>
<feature type="non-terminal residue" evidence="1">
    <location>
        <position position="1"/>
    </location>
</feature>
<dbReference type="AlphaFoldDB" id="A0AAD5WFX6"/>
<keyword evidence="2" id="KW-1185">Reference proteome</keyword>
<dbReference type="EMBL" id="JAHQIW010006252">
    <property type="protein sequence ID" value="KAJ1368631.1"/>
    <property type="molecule type" value="Genomic_DNA"/>
</dbReference>